<organism evidence="7 8">
    <name type="scientific">Alicyclobacillus fastidiosus</name>
    <dbReference type="NCBI Taxonomy" id="392011"/>
    <lineage>
        <taxon>Bacteria</taxon>
        <taxon>Bacillati</taxon>
        <taxon>Bacillota</taxon>
        <taxon>Bacilli</taxon>
        <taxon>Bacillales</taxon>
        <taxon>Alicyclobacillaceae</taxon>
        <taxon>Alicyclobacillus</taxon>
    </lineage>
</organism>
<dbReference type="PANTHER" id="PTHR18968">
    <property type="entry name" value="THIAMINE PYROPHOSPHATE ENZYMES"/>
    <property type="match status" value="1"/>
</dbReference>
<dbReference type="InterPro" id="IPR011766">
    <property type="entry name" value="TPP_enzyme_TPP-bd"/>
</dbReference>
<accession>A0ABV5AGL2</accession>
<dbReference type="NCBIfam" id="NF006203">
    <property type="entry name" value="PRK08327.1"/>
    <property type="match status" value="1"/>
</dbReference>
<dbReference type="Gene3D" id="3.40.50.970">
    <property type="match status" value="2"/>
</dbReference>
<reference evidence="7 8" key="1">
    <citation type="journal article" date="2024" name="Int. J. Mol. Sci.">
        <title>Exploration of Alicyclobacillus spp. Genome in Search of Antibiotic Resistance.</title>
        <authorList>
            <person name="Bucka-Kolendo J."/>
            <person name="Kiousi D.E."/>
            <person name="Dekowska A."/>
            <person name="Mikolajczuk-Szczyrba A."/>
            <person name="Karadedos D.M."/>
            <person name="Michael P."/>
            <person name="Galanis A."/>
            <person name="Sokolowska B."/>
        </authorList>
    </citation>
    <scope>NUCLEOTIDE SEQUENCE [LARGE SCALE GENOMIC DNA]</scope>
    <source>
        <strain evidence="7 8">KKP 3000</strain>
    </source>
</reference>
<dbReference type="Proteomes" id="UP001579974">
    <property type="component" value="Unassembled WGS sequence"/>
</dbReference>
<dbReference type="SUPFAM" id="SSF52518">
    <property type="entry name" value="Thiamin diphosphate-binding fold (THDP-binding)"/>
    <property type="match status" value="2"/>
</dbReference>
<comment type="caution">
    <text evidence="7">The sequence shown here is derived from an EMBL/GenBank/DDBJ whole genome shotgun (WGS) entry which is preliminary data.</text>
</comment>
<comment type="similarity">
    <text evidence="1 3">Belongs to the TPP enzyme family.</text>
</comment>
<dbReference type="PANTHER" id="PTHR18968:SF164">
    <property type="entry name" value="PYRUVATE DECARBOXYLASE"/>
    <property type="match status" value="1"/>
</dbReference>
<evidence type="ECO:0000313" key="8">
    <source>
        <dbReference type="Proteomes" id="UP001579974"/>
    </source>
</evidence>
<dbReference type="Pfam" id="PF02775">
    <property type="entry name" value="TPP_enzyme_C"/>
    <property type="match status" value="1"/>
</dbReference>
<evidence type="ECO:0000259" key="5">
    <source>
        <dbReference type="Pfam" id="PF02775"/>
    </source>
</evidence>
<gene>
    <name evidence="7" type="ORF">KKP3000_000167</name>
</gene>
<dbReference type="SUPFAM" id="SSF52467">
    <property type="entry name" value="DHS-like NAD/FAD-binding domain"/>
    <property type="match status" value="1"/>
</dbReference>
<dbReference type="InterPro" id="IPR012001">
    <property type="entry name" value="Thiamin_PyroP_enz_TPP-bd_dom"/>
</dbReference>
<dbReference type="Gene3D" id="3.40.50.1220">
    <property type="entry name" value="TPP-binding domain"/>
    <property type="match status" value="1"/>
</dbReference>
<evidence type="ECO:0000259" key="6">
    <source>
        <dbReference type="Pfam" id="PF02776"/>
    </source>
</evidence>
<keyword evidence="8" id="KW-1185">Reference proteome</keyword>
<dbReference type="InterPro" id="IPR000399">
    <property type="entry name" value="TPP-bd_CS"/>
</dbReference>
<dbReference type="CDD" id="cd07035">
    <property type="entry name" value="TPP_PYR_POX_like"/>
    <property type="match status" value="1"/>
</dbReference>
<dbReference type="InterPro" id="IPR029035">
    <property type="entry name" value="DHS-like_NAD/FAD-binding_dom"/>
</dbReference>
<feature type="domain" description="Thiamine pyrophosphate enzyme TPP-binding" evidence="5">
    <location>
        <begin position="409"/>
        <end position="562"/>
    </location>
</feature>
<dbReference type="Pfam" id="PF02776">
    <property type="entry name" value="TPP_enzyme_N"/>
    <property type="match status" value="1"/>
</dbReference>
<name>A0ABV5AGL2_9BACL</name>
<sequence length="571" mass="62170">MGTYTAADALIESLHSAGVSYIFTNLGTDHPALIESWAKSSVNHLPMPEIIICPHETVALSAALGYAQVTGRAQAVIVHVDVGTQNLGGAVHNAARGRVPVFIFAGASSFTIEGELPASRTDYIQFIQDVYDQRGVVRGYTKWDYEIKTGKNVQKLVHRAMQIANSEPKGPVYLVGAREVLEEESIKLPTDLTKWNPISPAALSQADVKKIAEACLEAKNPLVITSYLGRNEPAVDELVAFSERLAIPVVEVSPSYMNFPSSNPLHLGFSRNAYIDEADVVIVIDCDLPWIPLKGGPRDTARVFYMDVDPLKQDLPLWYIPSEQFYQVNSLVALQQLNQFLSGAQLNRSGIEVRRQRVSQEHARLRDTWKREVTTPSEVITPEYLTACLAELIDDDTVVINETCAKNAVAVTHHLARNQPGTLVTSGGSSLGWGGGAAIGAKLAHPDKTVVCVTGDGAFIFSCPTAVYWASRRYNAPFLTIIYNNQGWEAPRQATLRVHPDGVSRQHNRYWNDFEPGAALDSVAHAAGGALAIPVVQVCEVKDAIRRGLEAVKNGTSAVVNVMLEPVSTTV</sequence>
<dbReference type="PROSITE" id="PS00187">
    <property type="entry name" value="TPP_ENZYMES"/>
    <property type="match status" value="1"/>
</dbReference>
<evidence type="ECO:0000313" key="7">
    <source>
        <dbReference type="EMBL" id="MFB5191394.1"/>
    </source>
</evidence>
<keyword evidence="2 3" id="KW-0786">Thiamine pyrophosphate</keyword>
<dbReference type="InterPro" id="IPR029061">
    <property type="entry name" value="THDP-binding"/>
</dbReference>
<dbReference type="InterPro" id="IPR012000">
    <property type="entry name" value="Thiamin_PyroP_enz_cen_dom"/>
</dbReference>
<feature type="domain" description="Thiamine pyrophosphate enzyme N-terminal TPP-binding" evidence="6">
    <location>
        <begin position="5"/>
        <end position="114"/>
    </location>
</feature>
<proteinExistence type="inferred from homology"/>
<protein>
    <submittedName>
        <fullName evidence="7">Thiamine pyrophosphate-requiring protein</fullName>
    </submittedName>
</protein>
<dbReference type="Pfam" id="PF00205">
    <property type="entry name" value="TPP_enzyme_M"/>
    <property type="match status" value="1"/>
</dbReference>
<dbReference type="EMBL" id="JBDXSU010000011">
    <property type="protein sequence ID" value="MFB5191394.1"/>
    <property type="molecule type" value="Genomic_DNA"/>
</dbReference>
<dbReference type="RefSeq" id="WP_275472958.1">
    <property type="nucleotide sequence ID" value="NZ_CP162940.1"/>
</dbReference>
<evidence type="ECO:0000256" key="2">
    <source>
        <dbReference type="ARBA" id="ARBA00023052"/>
    </source>
</evidence>
<dbReference type="InterPro" id="IPR045229">
    <property type="entry name" value="TPP_enz"/>
</dbReference>
<evidence type="ECO:0000256" key="1">
    <source>
        <dbReference type="ARBA" id="ARBA00007812"/>
    </source>
</evidence>
<evidence type="ECO:0000256" key="3">
    <source>
        <dbReference type="RuleBase" id="RU362132"/>
    </source>
</evidence>
<evidence type="ECO:0000259" key="4">
    <source>
        <dbReference type="Pfam" id="PF00205"/>
    </source>
</evidence>
<feature type="domain" description="Thiamine pyrophosphate enzyme central" evidence="4">
    <location>
        <begin position="208"/>
        <end position="297"/>
    </location>
</feature>